<organism evidence="1 2">
    <name type="scientific">Cetraspora pellucida</name>
    <dbReference type="NCBI Taxonomy" id="1433469"/>
    <lineage>
        <taxon>Eukaryota</taxon>
        <taxon>Fungi</taxon>
        <taxon>Fungi incertae sedis</taxon>
        <taxon>Mucoromycota</taxon>
        <taxon>Glomeromycotina</taxon>
        <taxon>Glomeromycetes</taxon>
        <taxon>Diversisporales</taxon>
        <taxon>Gigasporaceae</taxon>
        <taxon>Cetraspora</taxon>
    </lineage>
</organism>
<sequence>MTEDCMIAAHVARKQDANGIYANKAFILDNINIEIPIALDTSEALNVEDMLPKNLGQPCFGKTFEKSNFITFMTMMDRYAKRKEKKLSAAWAAQYTRIKNLFINCYFDKNKLRKLRKKDYSKLLSNKLKETFNNWIKKNSGRLFDLKPFDEFRQSDFEIKFFLKTITKVVMGQANNADKKGQGISAWSTLANSIFCTIGTVIADMLPDSFKKMSSGVYDKIISKIAKEMGYVNVTVEVMAEVRDILGFKNGIPFIMFDNGVTTDERHEFVRIRFIEEFTNFILDVSQYDKKQGMPTQMLEDILVEMFFGNEIMKLYREMRCSMIMNAGFVRFRKTGVKDSVFLQALKIRMRNLLEIIDPKLSIGMRADYDFPKYADFSGDFMTPWGTMPDLLKIFCKTVSRDYTKNKEHIDPQERMSINMRGVESSNSIISFLENMRKRKKVKTIRDEFDFDLKYIEEIKLNLRDRLKHVAFEKVNYYGFILRDLYKLPMDTAWYLLYTLNYYIKEINPFSLQSTFEGLNDKDYYNVHDQTEHELNQKRIQQAYNIVEINF</sequence>
<protein>
    <submittedName>
        <fullName evidence="1">3638_t:CDS:1</fullName>
    </submittedName>
</protein>
<gene>
    <name evidence="1" type="ORF">CPELLU_LOCUS5526</name>
</gene>
<keyword evidence="2" id="KW-1185">Reference proteome</keyword>
<dbReference type="Proteomes" id="UP000789759">
    <property type="component" value="Unassembled WGS sequence"/>
</dbReference>
<evidence type="ECO:0000313" key="2">
    <source>
        <dbReference type="Proteomes" id="UP000789759"/>
    </source>
</evidence>
<dbReference type="EMBL" id="CAJVQA010003161">
    <property type="protein sequence ID" value="CAG8568140.1"/>
    <property type="molecule type" value="Genomic_DNA"/>
</dbReference>
<accession>A0A9N9FWR5</accession>
<comment type="caution">
    <text evidence="1">The sequence shown here is derived from an EMBL/GenBank/DDBJ whole genome shotgun (WGS) entry which is preliminary data.</text>
</comment>
<dbReference type="OrthoDB" id="2467615at2759"/>
<evidence type="ECO:0000313" key="1">
    <source>
        <dbReference type="EMBL" id="CAG8568140.1"/>
    </source>
</evidence>
<reference evidence="1" key="1">
    <citation type="submission" date="2021-06" db="EMBL/GenBank/DDBJ databases">
        <authorList>
            <person name="Kallberg Y."/>
            <person name="Tangrot J."/>
            <person name="Rosling A."/>
        </authorList>
    </citation>
    <scope>NUCLEOTIDE SEQUENCE</scope>
    <source>
        <strain evidence="1">FL966</strain>
    </source>
</reference>
<name>A0A9N9FWR5_9GLOM</name>
<dbReference type="AlphaFoldDB" id="A0A9N9FWR5"/>
<proteinExistence type="predicted"/>